<protein>
    <submittedName>
        <fullName evidence="3">Uncharacterized protein</fullName>
    </submittedName>
</protein>
<evidence type="ECO:0000313" key="3">
    <source>
        <dbReference type="EMBL" id="CAK9061901.1"/>
    </source>
</evidence>
<feature type="region of interest" description="Disordered" evidence="2">
    <location>
        <begin position="142"/>
        <end position="170"/>
    </location>
</feature>
<keyword evidence="1" id="KW-0175">Coiled coil</keyword>
<feature type="region of interest" description="Disordered" evidence="2">
    <location>
        <begin position="320"/>
        <end position="379"/>
    </location>
</feature>
<feature type="compositionally biased region" description="Polar residues" evidence="2">
    <location>
        <begin position="200"/>
        <end position="220"/>
    </location>
</feature>
<comment type="caution">
    <text evidence="3">The sequence shown here is derived from an EMBL/GenBank/DDBJ whole genome shotgun (WGS) entry which is preliminary data.</text>
</comment>
<dbReference type="EMBL" id="CAXAMN010021651">
    <property type="protein sequence ID" value="CAK9061901.1"/>
    <property type="molecule type" value="Genomic_DNA"/>
</dbReference>
<sequence>MAAKPAAFLLTPNPRAQEYARRVYMQASIARRPASAPLGRRPVETEVPLTPLQLLRQRSSRPTSAAPREEPSLSEFGEVNLSTVGSRLSRPSSAAQLRLGAQQAPPVPAVALPLTMTFGRPASAGAVRAGDQRGQGQIAVSPETGAEDQGRPTSAPSVHSSVASGSAASVATSQVPMEAARPFQVHDAVEPPSGAKNCTAEVSQSSLSTQQPLHSETSQELDVPEEDCDDATEAELQKRVEELRRQELEEKLAKLQQQQEEIEEERQEVQKLLQKPPIMRRWKFIHSTHACFTITPMTAMHGPSRAESMTELRIDGKAISGSASRSGKSSRHQGKPFAPSLERTVPFRPASSPAIRRSSSAAERGVQQWPPRGGSSGRMSLRDLHYESMRRQAAARQDLVQQREIVREPWTHGGSRPARPWSAIPGYTGHRPRMEEEDFVGHNWHKASLQCIRLFQSTTRKV</sequence>
<proteinExistence type="predicted"/>
<reference evidence="3 4" key="1">
    <citation type="submission" date="2024-02" db="EMBL/GenBank/DDBJ databases">
        <authorList>
            <person name="Chen Y."/>
            <person name="Shah S."/>
            <person name="Dougan E. K."/>
            <person name="Thang M."/>
            <person name="Chan C."/>
        </authorList>
    </citation>
    <scope>NUCLEOTIDE SEQUENCE [LARGE SCALE GENOMIC DNA]</scope>
</reference>
<evidence type="ECO:0000256" key="1">
    <source>
        <dbReference type="SAM" id="Coils"/>
    </source>
</evidence>
<evidence type="ECO:0000313" key="4">
    <source>
        <dbReference type="Proteomes" id="UP001642484"/>
    </source>
</evidence>
<organism evidence="3 4">
    <name type="scientific">Durusdinium trenchii</name>
    <dbReference type="NCBI Taxonomy" id="1381693"/>
    <lineage>
        <taxon>Eukaryota</taxon>
        <taxon>Sar</taxon>
        <taxon>Alveolata</taxon>
        <taxon>Dinophyceae</taxon>
        <taxon>Suessiales</taxon>
        <taxon>Symbiodiniaceae</taxon>
        <taxon>Durusdinium</taxon>
    </lineage>
</organism>
<feature type="compositionally biased region" description="Low complexity" evidence="2">
    <location>
        <begin position="348"/>
        <end position="364"/>
    </location>
</feature>
<name>A0ABP0NDU7_9DINO</name>
<feature type="region of interest" description="Disordered" evidence="2">
    <location>
        <begin position="188"/>
        <end position="226"/>
    </location>
</feature>
<dbReference type="Proteomes" id="UP001642484">
    <property type="component" value="Unassembled WGS sequence"/>
</dbReference>
<feature type="coiled-coil region" evidence="1">
    <location>
        <begin position="231"/>
        <end position="275"/>
    </location>
</feature>
<feature type="region of interest" description="Disordered" evidence="2">
    <location>
        <begin position="32"/>
        <end position="79"/>
    </location>
</feature>
<accession>A0ABP0NDU7</accession>
<evidence type="ECO:0000256" key="2">
    <source>
        <dbReference type="SAM" id="MobiDB-lite"/>
    </source>
</evidence>
<feature type="compositionally biased region" description="Low complexity" evidence="2">
    <location>
        <begin position="154"/>
        <end position="170"/>
    </location>
</feature>
<gene>
    <name evidence="3" type="ORF">CCMP2556_LOCUS30441</name>
</gene>
<keyword evidence="4" id="KW-1185">Reference proteome</keyword>